<dbReference type="AlphaFoldDB" id="W9W8Z5"/>
<dbReference type="VEuPathDB" id="FungiDB:A1O7_05159"/>
<proteinExistence type="predicted"/>
<feature type="compositionally biased region" description="Low complexity" evidence="1">
    <location>
        <begin position="75"/>
        <end position="85"/>
    </location>
</feature>
<feature type="compositionally biased region" description="Basic and acidic residues" evidence="1">
    <location>
        <begin position="114"/>
        <end position="127"/>
    </location>
</feature>
<feature type="compositionally biased region" description="Polar residues" evidence="1">
    <location>
        <begin position="128"/>
        <end position="143"/>
    </location>
</feature>
<dbReference type="RefSeq" id="XP_007757359.1">
    <property type="nucleotide sequence ID" value="XM_007759169.1"/>
</dbReference>
<evidence type="ECO:0000313" key="3">
    <source>
        <dbReference type="Proteomes" id="UP000019473"/>
    </source>
</evidence>
<dbReference type="Proteomes" id="UP000019473">
    <property type="component" value="Unassembled WGS sequence"/>
</dbReference>
<evidence type="ECO:0000313" key="2">
    <source>
        <dbReference type="EMBL" id="EXJ61006.1"/>
    </source>
</evidence>
<accession>W9W8Z5</accession>
<name>W9W8Z5_9EURO</name>
<gene>
    <name evidence="2" type="ORF">A1O7_05159</name>
</gene>
<dbReference type="eggNOG" id="ENOG502SGGC">
    <property type="taxonomic scope" value="Eukaryota"/>
</dbReference>
<feature type="region of interest" description="Disordered" evidence="1">
    <location>
        <begin position="72"/>
        <end position="143"/>
    </location>
</feature>
<dbReference type="STRING" id="1182544.W9W8Z5"/>
<sequence length="143" mass="15049">MPFKWDAQSESDLLLSAIAAMGNPPSTIWDQVAEKIGTGHEVNGNACSQKFYKLKRESEKILAEGAVVGSDDVATPVKTPKTPGSKGTGGRKRKNVGVDRDGEVATPTKRGKAKKDAAPEVEVKTEVQNEGTPAVQTEGTDGA</sequence>
<organism evidence="2 3">
    <name type="scientific">Cladophialophora yegresii CBS 114405</name>
    <dbReference type="NCBI Taxonomy" id="1182544"/>
    <lineage>
        <taxon>Eukaryota</taxon>
        <taxon>Fungi</taxon>
        <taxon>Dikarya</taxon>
        <taxon>Ascomycota</taxon>
        <taxon>Pezizomycotina</taxon>
        <taxon>Eurotiomycetes</taxon>
        <taxon>Chaetothyriomycetidae</taxon>
        <taxon>Chaetothyriales</taxon>
        <taxon>Herpotrichiellaceae</taxon>
        <taxon>Cladophialophora</taxon>
    </lineage>
</organism>
<protein>
    <recommendedName>
        <fullName evidence="4">Myb-like domain-containing protein</fullName>
    </recommendedName>
</protein>
<dbReference type="HOGENOM" id="CLU_115486_0_0_1"/>
<dbReference type="OrthoDB" id="4160433at2759"/>
<reference evidence="2 3" key="1">
    <citation type="submission" date="2013-03" db="EMBL/GenBank/DDBJ databases">
        <title>The Genome Sequence of Cladophialophora yegresii CBS 114405.</title>
        <authorList>
            <consortium name="The Broad Institute Genomics Platform"/>
            <person name="Cuomo C."/>
            <person name="de Hoog S."/>
            <person name="Gorbushina A."/>
            <person name="Walker B."/>
            <person name="Young S.K."/>
            <person name="Zeng Q."/>
            <person name="Gargeya S."/>
            <person name="Fitzgerald M."/>
            <person name="Haas B."/>
            <person name="Abouelleil A."/>
            <person name="Allen A.W."/>
            <person name="Alvarado L."/>
            <person name="Arachchi H.M."/>
            <person name="Berlin A.M."/>
            <person name="Chapman S.B."/>
            <person name="Gainer-Dewar J."/>
            <person name="Goldberg J."/>
            <person name="Griggs A."/>
            <person name="Gujja S."/>
            <person name="Hansen M."/>
            <person name="Howarth C."/>
            <person name="Imamovic A."/>
            <person name="Ireland A."/>
            <person name="Larimer J."/>
            <person name="McCowan C."/>
            <person name="Murphy C."/>
            <person name="Pearson M."/>
            <person name="Poon T.W."/>
            <person name="Priest M."/>
            <person name="Roberts A."/>
            <person name="Saif S."/>
            <person name="Shea T."/>
            <person name="Sisk P."/>
            <person name="Sykes S."/>
            <person name="Wortman J."/>
            <person name="Nusbaum C."/>
            <person name="Birren B."/>
        </authorList>
    </citation>
    <scope>NUCLEOTIDE SEQUENCE [LARGE SCALE GENOMIC DNA]</scope>
    <source>
        <strain evidence="2 3">CBS 114405</strain>
    </source>
</reference>
<evidence type="ECO:0008006" key="4">
    <source>
        <dbReference type="Google" id="ProtNLM"/>
    </source>
</evidence>
<dbReference type="EMBL" id="AMGW01000003">
    <property type="protein sequence ID" value="EXJ61006.1"/>
    <property type="molecule type" value="Genomic_DNA"/>
</dbReference>
<comment type="caution">
    <text evidence="2">The sequence shown here is derived from an EMBL/GenBank/DDBJ whole genome shotgun (WGS) entry which is preliminary data.</text>
</comment>
<keyword evidence="3" id="KW-1185">Reference proteome</keyword>
<dbReference type="GeneID" id="19179744"/>
<evidence type="ECO:0000256" key="1">
    <source>
        <dbReference type="SAM" id="MobiDB-lite"/>
    </source>
</evidence>